<evidence type="ECO:0008006" key="4">
    <source>
        <dbReference type="Google" id="ProtNLM"/>
    </source>
</evidence>
<accession>A0A066RS67</accession>
<organism evidence="2 3">
    <name type="scientific">Photobacterium galatheae</name>
    <dbReference type="NCBI Taxonomy" id="1654360"/>
    <lineage>
        <taxon>Bacteria</taxon>
        <taxon>Pseudomonadati</taxon>
        <taxon>Pseudomonadota</taxon>
        <taxon>Gammaproteobacteria</taxon>
        <taxon>Vibrionales</taxon>
        <taxon>Vibrionaceae</taxon>
        <taxon>Photobacterium</taxon>
    </lineage>
</organism>
<evidence type="ECO:0000256" key="1">
    <source>
        <dbReference type="SAM" id="Phobius"/>
    </source>
</evidence>
<comment type="caution">
    <text evidence="2">The sequence shown here is derived from an EMBL/GenBank/DDBJ whole genome shotgun (WGS) entry which is preliminary data.</text>
</comment>
<keyword evidence="3" id="KW-1185">Reference proteome</keyword>
<dbReference type="OrthoDB" id="5349036at2"/>
<keyword evidence="1" id="KW-0472">Membrane</keyword>
<dbReference type="Pfam" id="PF09622">
    <property type="entry name" value="DUF2391"/>
    <property type="match status" value="1"/>
</dbReference>
<feature type="transmembrane region" description="Helical" evidence="1">
    <location>
        <begin position="70"/>
        <end position="95"/>
    </location>
</feature>
<dbReference type="InterPro" id="IPR024464">
    <property type="entry name" value="DUF2391"/>
</dbReference>
<evidence type="ECO:0000313" key="3">
    <source>
        <dbReference type="Proteomes" id="UP000027192"/>
    </source>
</evidence>
<dbReference type="RefSeq" id="WP_036748009.1">
    <property type="nucleotide sequence ID" value="NZ_JAGSGC010000011.1"/>
</dbReference>
<feature type="transmembrane region" description="Helical" evidence="1">
    <location>
        <begin position="39"/>
        <end position="58"/>
    </location>
</feature>
<evidence type="ECO:0000313" key="2">
    <source>
        <dbReference type="EMBL" id="KDM93285.1"/>
    </source>
</evidence>
<proteinExistence type="predicted"/>
<dbReference type="STRING" id="1654360.EA58_01350"/>
<name>A0A066RS67_9GAMM</name>
<reference evidence="2 3" key="1">
    <citation type="submission" date="2014-04" db="EMBL/GenBank/DDBJ databases">
        <title>Draft genome sequence of Photobacterium halotolerans S2753: a solonamide, ngercheumicin and holomycin producer.</title>
        <authorList>
            <person name="Machado H.R."/>
            <person name="Gram L."/>
        </authorList>
    </citation>
    <scope>NUCLEOTIDE SEQUENCE [LARGE SCALE GENOMIC DNA]</scope>
    <source>
        <strain evidence="2 3">S2753</strain>
    </source>
</reference>
<keyword evidence="1" id="KW-0812">Transmembrane</keyword>
<dbReference type="AlphaFoldDB" id="A0A066RS67"/>
<sequence length="131" mass="14761">MDWKFNTEDLGQIVIGAFALGVPISFSEEAWQLSETLPLLNLTVLVLITLVFIGLYAYQSMFGQNIHRRVPVFLVRVFGAYLITYLVVCLILFSLNQFPILDNWVIAVKRAFVIAMPASMGAIIVDSFDKE</sequence>
<gene>
    <name evidence="2" type="ORF">EA58_01350</name>
</gene>
<dbReference type="EMBL" id="JMIB01000003">
    <property type="protein sequence ID" value="KDM93285.1"/>
    <property type="molecule type" value="Genomic_DNA"/>
</dbReference>
<protein>
    <recommendedName>
        <fullName evidence="4">Integral membrane protein</fullName>
    </recommendedName>
</protein>
<dbReference type="Proteomes" id="UP000027192">
    <property type="component" value="Unassembled WGS sequence"/>
</dbReference>
<feature type="transmembrane region" description="Helical" evidence="1">
    <location>
        <begin position="107"/>
        <end position="125"/>
    </location>
</feature>
<keyword evidence="1" id="KW-1133">Transmembrane helix</keyword>